<evidence type="ECO:0000256" key="3">
    <source>
        <dbReference type="ARBA" id="ARBA00023125"/>
    </source>
</evidence>
<accession>A0AB36XHE9</accession>
<evidence type="ECO:0000256" key="4">
    <source>
        <dbReference type="ARBA" id="ARBA00023163"/>
    </source>
</evidence>
<reference key="1">
    <citation type="submission" date="2016-07" db="EMBL/GenBank/DDBJ databases">
        <title>Nontailed viruses are major unrecognized killers of bacteria in the ocean.</title>
        <authorList>
            <person name="Kauffman K."/>
            <person name="Hussain F."/>
            <person name="Yang J."/>
            <person name="Arevalo P."/>
            <person name="Brown J."/>
            <person name="Cutler M."/>
            <person name="Kelly L."/>
            <person name="Polz M.F."/>
        </authorList>
    </citation>
    <scope>NUCLEOTIDE SEQUENCE [LARGE SCALE GENOMIC DNA]</scope>
    <source>
        <strain>10N.261.52.F7</strain>
    </source>
</reference>
<keyword evidence="3" id="KW-0238">DNA-binding</keyword>
<dbReference type="RefSeq" id="WP_102280317.1">
    <property type="nucleotide sequence ID" value="NZ_JAJGZN020000001.1"/>
</dbReference>
<dbReference type="InterPro" id="IPR050389">
    <property type="entry name" value="LysR-type_TF"/>
</dbReference>
<dbReference type="PRINTS" id="PR00039">
    <property type="entry name" value="HTHLYSR"/>
</dbReference>
<dbReference type="SUPFAM" id="SSF53850">
    <property type="entry name" value="Periplasmic binding protein-like II"/>
    <property type="match status" value="1"/>
</dbReference>
<evidence type="ECO:0000259" key="5">
    <source>
        <dbReference type="PROSITE" id="PS50931"/>
    </source>
</evidence>
<proteinExistence type="inferred from homology"/>
<dbReference type="Pfam" id="PF00126">
    <property type="entry name" value="HTH_1"/>
    <property type="match status" value="1"/>
</dbReference>
<reference evidence="6" key="3">
    <citation type="journal article" date="2018" name="Nature">
        <title>A major lineage of non-tailed dsDNA viruses as unrecognized killers of marine bacteria.</title>
        <authorList>
            <person name="Kauffman K.M."/>
            <person name="Hussain F.A."/>
            <person name="Yang J."/>
            <person name="Arevalo P."/>
            <person name="Brown J.M."/>
            <person name="Chang W.K."/>
            <person name="VanInsberghe D."/>
            <person name="Elsherbini J."/>
            <person name="Sharma R.S."/>
            <person name="Cutler M.B."/>
            <person name="Kelly L."/>
            <person name="Polz M.F."/>
        </authorList>
    </citation>
    <scope>NUCLEOTIDE SEQUENCE</scope>
    <source>
        <strain evidence="6">10N.261.52.F7</strain>
    </source>
</reference>
<sequence>MAKDLFSNLDLNLLRTFIILHQERNMRKASERLFVSQPAISKALQRLRDHFDDELFVKTHHGLRATEHANMLAESISPILDELSSALNNSNEFDPSELRGPLKLALSPFLLSSLSSKLFKAIRSQAPHVQVQLLNWSKTTMADIINDEVLIGFNYEISHAPKELLQQPLAQDSFKGYLREGHPYQKDFIEIKDGVKFELATIIAIDWNSHQTVAEKIMKIKGLEARIGFRSELPSAVIDVVQNTDMMFPASKFLGIDKKTSLRAIDILFDNKDINPIVCAYFHHKNRNSPTTLWLKKILDNLLNDNQ</sequence>
<dbReference type="Gene3D" id="1.10.10.10">
    <property type="entry name" value="Winged helix-like DNA-binding domain superfamily/Winged helix DNA-binding domain"/>
    <property type="match status" value="1"/>
</dbReference>
<dbReference type="InterPro" id="IPR000847">
    <property type="entry name" value="LysR_HTH_N"/>
</dbReference>
<dbReference type="Gene3D" id="3.40.190.10">
    <property type="entry name" value="Periplasmic binding protein-like II"/>
    <property type="match status" value="2"/>
</dbReference>
<dbReference type="GO" id="GO:0003677">
    <property type="term" value="F:DNA binding"/>
    <property type="evidence" value="ECO:0007669"/>
    <property type="project" value="UniProtKB-KW"/>
</dbReference>
<dbReference type="AlphaFoldDB" id="A0AB36XHE9"/>
<evidence type="ECO:0000313" key="6">
    <source>
        <dbReference type="EMBL" id="PMK39379.1"/>
    </source>
</evidence>
<keyword evidence="2" id="KW-0805">Transcription regulation</keyword>
<keyword evidence="4" id="KW-0804">Transcription</keyword>
<dbReference type="GO" id="GO:0003700">
    <property type="term" value="F:DNA-binding transcription factor activity"/>
    <property type="evidence" value="ECO:0007669"/>
    <property type="project" value="InterPro"/>
</dbReference>
<dbReference type="SUPFAM" id="SSF46785">
    <property type="entry name" value="Winged helix' DNA-binding domain"/>
    <property type="match status" value="1"/>
</dbReference>
<dbReference type="PANTHER" id="PTHR30118:SF15">
    <property type="entry name" value="TRANSCRIPTIONAL REGULATORY PROTEIN"/>
    <property type="match status" value="1"/>
</dbReference>
<dbReference type="InterPro" id="IPR036390">
    <property type="entry name" value="WH_DNA-bd_sf"/>
</dbReference>
<dbReference type="PANTHER" id="PTHR30118">
    <property type="entry name" value="HTH-TYPE TRANSCRIPTIONAL REGULATOR LEUO-RELATED"/>
    <property type="match status" value="1"/>
</dbReference>
<dbReference type="EMBL" id="MCXM01000078">
    <property type="protein sequence ID" value="PMK39379.1"/>
    <property type="molecule type" value="Genomic_DNA"/>
</dbReference>
<evidence type="ECO:0000256" key="2">
    <source>
        <dbReference type="ARBA" id="ARBA00023015"/>
    </source>
</evidence>
<dbReference type="PROSITE" id="PS50931">
    <property type="entry name" value="HTH_LYSR"/>
    <property type="match status" value="1"/>
</dbReference>
<comment type="caution">
    <text evidence="6">The sequence shown here is derived from an EMBL/GenBank/DDBJ whole genome shotgun (WGS) entry which is preliminary data.</text>
</comment>
<dbReference type="InterPro" id="IPR036388">
    <property type="entry name" value="WH-like_DNA-bd_sf"/>
</dbReference>
<name>A0AB36XHE9_9VIBR</name>
<gene>
    <name evidence="6" type="ORF">BCT99_07285</name>
</gene>
<dbReference type="InterPro" id="IPR005119">
    <property type="entry name" value="LysR_subst-bd"/>
</dbReference>
<protein>
    <submittedName>
        <fullName evidence="6">LysR family transcriptional regulator</fullName>
    </submittedName>
</protein>
<feature type="domain" description="HTH lysR-type" evidence="5">
    <location>
        <begin position="9"/>
        <end position="66"/>
    </location>
</feature>
<reference evidence="6" key="2">
    <citation type="submission" date="2016-07" db="EMBL/GenBank/DDBJ databases">
        <authorList>
            <person name="Kauffman K."/>
            <person name="Arevalo P."/>
            <person name="Polz M.F."/>
        </authorList>
    </citation>
    <scope>NUCLEOTIDE SEQUENCE</scope>
    <source>
        <strain evidence="6">10N.261.52.F7</strain>
    </source>
</reference>
<dbReference type="Pfam" id="PF03466">
    <property type="entry name" value="LysR_substrate"/>
    <property type="match status" value="1"/>
</dbReference>
<evidence type="ECO:0000256" key="1">
    <source>
        <dbReference type="ARBA" id="ARBA00009437"/>
    </source>
</evidence>
<comment type="similarity">
    <text evidence="1">Belongs to the LysR transcriptional regulatory family.</text>
</comment>
<organism evidence="6">
    <name type="scientific">Vibrio lentus</name>
    <dbReference type="NCBI Taxonomy" id="136468"/>
    <lineage>
        <taxon>Bacteria</taxon>
        <taxon>Pseudomonadati</taxon>
        <taxon>Pseudomonadota</taxon>
        <taxon>Gammaproteobacteria</taxon>
        <taxon>Vibrionales</taxon>
        <taxon>Vibrionaceae</taxon>
        <taxon>Vibrio</taxon>
    </lineage>
</organism>